<name>A0ABR2S9J0_9ROSI</name>
<evidence type="ECO:0000313" key="1">
    <source>
        <dbReference type="EMBL" id="KAK9021900.1"/>
    </source>
</evidence>
<protein>
    <submittedName>
        <fullName evidence="1">Uncharacterized protein</fullName>
    </submittedName>
</protein>
<comment type="caution">
    <text evidence="1">The sequence shown here is derived from an EMBL/GenBank/DDBJ whole genome shotgun (WGS) entry which is preliminary data.</text>
</comment>
<proteinExistence type="predicted"/>
<evidence type="ECO:0000313" key="2">
    <source>
        <dbReference type="Proteomes" id="UP001396334"/>
    </source>
</evidence>
<keyword evidence="2" id="KW-1185">Reference proteome</keyword>
<accession>A0ABR2S9J0</accession>
<organism evidence="1 2">
    <name type="scientific">Hibiscus sabdariffa</name>
    <name type="common">roselle</name>
    <dbReference type="NCBI Taxonomy" id="183260"/>
    <lineage>
        <taxon>Eukaryota</taxon>
        <taxon>Viridiplantae</taxon>
        <taxon>Streptophyta</taxon>
        <taxon>Embryophyta</taxon>
        <taxon>Tracheophyta</taxon>
        <taxon>Spermatophyta</taxon>
        <taxon>Magnoliopsida</taxon>
        <taxon>eudicotyledons</taxon>
        <taxon>Gunneridae</taxon>
        <taxon>Pentapetalae</taxon>
        <taxon>rosids</taxon>
        <taxon>malvids</taxon>
        <taxon>Malvales</taxon>
        <taxon>Malvaceae</taxon>
        <taxon>Malvoideae</taxon>
        <taxon>Hibiscus</taxon>
    </lineage>
</organism>
<dbReference type="Proteomes" id="UP001396334">
    <property type="component" value="Unassembled WGS sequence"/>
</dbReference>
<reference evidence="1 2" key="1">
    <citation type="journal article" date="2024" name="G3 (Bethesda)">
        <title>Genome assembly of Hibiscus sabdariffa L. provides insights into metabolisms of medicinal natural products.</title>
        <authorList>
            <person name="Kim T."/>
        </authorList>
    </citation>
    <scope>NUCLEOTIDE SEQUENCE [LARGE SCALE GENOMIC DNA]</scope>
    <source>
        <strain evidence="1">TK-2024</strain>
        <tissue evidence="1">Old leaves</tissue>
    </source>
</reference>
<dbReference type="EMBL" id="JBBPBN010000016">
    <property type="protein sequence ID" value="KAK9021900.1"/>
    <property type="molecule type" value="Genomic_DNA"/>
</dbReference>
<gene>
    <name evidence="1" type="ORF">V6N11_011863</name>
</gene>
<sequence>MDTRPRIRYFFYDIYVASNQMLRPEASGDNGNSRRELVPAEQRATPLISCICRCTLFQGTPRPSLLPLQINYQRFEDAEEMEEVTDSGHRFGVHVSD</sequence>